<proteinExistence type="predicted"/>
<name>A0A939F3L0_9ACTN</name>
<dbReference type="AlphaFoldDB" id="A0A939F3L0"/>
<organism evidence="1 2">
    <name type="scientific">Streptomyces beijiangensis</name>
    <dbReference type="NCBI Taxonomy" id="163361"/>
    <lineage>
        <taxon>Bacteria</taxon>
        <taxon>Bacillati</taxon>
        <taxon>Actinomycetota</taxon>
        <taxon>Actinomycetes</taxon>
        <taxon>Kitasatosporales</taxon>
        <taxon>Streptomycetaceae</taxon>
        <taxon>Streptomyces</taxon>
    </lineage>
</organism>
<reference evidence="1" key="1">
    <citation type="submission" date="2021-03" db="EMBL/GenBank/DDBJ databases">
        <title>Streptomyces poriferae sp. nov., a novel marine sponge-derived Actinobacteria species with anti-MRSA activity.</title>
        <authorList>
            <person name="Sandoval-Powers M."/>
            <person name="Kralova S."/>
            <person name="Nguyen G.-S."/>
            <person name="Fawwal D."/>
            <person name="Degnes K."/>
            <person name="Klinkenberg G."/>
            <person name="Sletta H."/>
            <person name="Wentzel A."/>
            <person name="Liles M.R."/>
        </authorList>
    </citation>
    <scope>NUCLEOTIDE SEQUENCE</scope>
    <source>
        <strain evidence="1">DSM 41794</strain>
    </source>
</reference>
<dbReference type="EMBL" id="JAFLRJ010000076">
    <property type="protein sequence ID" value="MBO0511911.1"/>
    <property type="molecule type" value="Genomic_DNA"/>
</dbReference>
<accession>A0A939F3L0</accession>
<dbReference type="RefSeq" id="WP_206961314.1">
    <property type="nucleotide sequence ID" value="NZ_BAAAJJ010000031.1"/>
</dbReference>
<gene>
    <name evidence="1" type="ORF">J0695_08790</name>
</gene>
<keyword evidence="2" id="KW-1185">Reference proteome</keyword>
<evidence type="ECO:0000313" key="2">
    <source>
        <dbReference type="Proteomes" id="UP000664167"/>
    </source>
</evidence>
<evidence type="ECO:0008006" key="3">
    <source>
        <dbReference type="Google" id="ProtNLM"/>
    </source>
</evidence>
<sequence>MIFEHYILDTDTLLALGGNKQVSGLIHIAAEDPSVRLWVPIVSALEAERQRKGIIDYLGILDTLHTLEADYEAAHAIADLYRRDVPFGVAAAIHAARPTMERPEGALIATVNPLPYAGLGVPVMDLNS</sequence>
<dbReference type="Proteomes" id="UP000664167">
    <property type="component" value="Unassembled WGS sequence"/>
</dbReference>
<comment type="caution">
    <text evidence="1">The sequence shown here is derived from an EMBL/GenBank/DDBJ whole genome shotgun (WGS) entry which is preliminary data.</text>
</comment>
<evidence type="ECO:0000313" key="1">
    <source>
        <dbReference type="EMBL" id="MBO0511911.1"/>
    </source>
</evidence>
<protein>
    <recommendedName>
        <fullName evidence="3">PIN domain-containing protein</fullName>
    </recommendedName>
</protein>